<feature type="non-terminal residue" evidence="2">
    <location>
        <position position="70"/>
    </location>
</feature>
<reference evidence="3" key="1">
    <citation type="journal article" date="2019" name="Int. J. Syst. Evol. Microbiol.">
        <title>The Global Catalogue of Microorganisms (GCM) 10K type strain sequencing project: providing services to taxonomists for standard genome sequencing and annotation.</title>
        <authorList>
            <consortium name="The Broad Institute Genomics Platform"/>
            <consortium name="The Broad Institute Genome Sequencing Center for Infectious Disease"/>
            <person name="Wu L."/>
            <person name="Ma J."/>
        </authorList>
    </citation>
    <scope>NUCLEOTIDE SEQUENCE [LARGE SCALE GENOMIC DNA]</scope>
    <source>
        <strain evidence="3">JCM 31696</strain>
    </source>
</reference>
<evidence type="ECO:0000256" key="1">
    <source>
        <dbReference type="SAM" id="Phobius"/>
    </source>
</evidence>
<evidence type="ECO:0000313" key="2">
    <source>
        <dbReference type="EMBL" id="MFD0854100.1"/>
    </source>
</evidence>
<keyword evidence="3" id="KW-1185">Reference proteome</keyword>
<gene>
    <name evidence="2" type="ORF">ACFQ07_17825</name>
</gene>
<feature type="transmembrane region" description="Helical" evidence="1">
    <location>
        <begin position="14"/>
        <end position="32"/>
    </location>
</feature>
<dbReference type="EMBL" id="JBHTIR010002690">
    <property type="protein sequence ID" value="MFD0854100.1"/>
    <property type="molecule type" value="Genomic_DNA"/>
</dbReference>
<accession>A0ABW3CJK5</accession>
<keyword evidence="1" id="KW-0812">Transmembrane</keyword>
<sequence>MTPLLTIRSTPGRVAAWAWIAFSALNLIDIAVRGRDMASLVMTTLLLFGCGIAYVLGLRPAVVADEDGVT</sequence>
<proteinExistence type="predicted"/>
<feature type="transmembrane region" description="Helical" evidence="1">
    <location>
        <begin position="39"/>
        <end position="57"/>
    </location>
</feature>
<name>A0ABW3CJK5_9ACTN</name>
<evidence type="ECO:0000313" key="3">
    <source>
        <dbReference type="Proteomes" id="UP001597083"/>
    </source>
</evidence>
<dbReference type="Proteomes" id="UP001597083">
    <property type="component" value="Unassembled WGS sequence"/>
</dbReference>
<keyword evidence="1" id="KW-0472">Membrane</keyword>
<organism evidence="2 3">
    <name type="scientific">Actinomadura adrarensis</name>
    <dbReference type="NCBI Taxonomy" id="1819600"/>
    <lineage>
        <taxon>Bacteria</taxon>
        <taxon>Bacillati</taxon>
        <taxon>Actinomycetota</taxon>
        <taxon>Actinomycetes</taxon>
        <taxon>Streptosporangiales</taxon>
        <taxon>Thermomonosporaceae</taxon>
        <taxon>Actinomadura</taxon>
    </lineage>
</organism>
<comment type="caution">
    <text evidence="2">The sequence shown here is derived from an EMBL/GenBank/DDBJ whole genome shotgun (WGS) entry which is preliminary data.</text>
</comment>
<protein>
    <submittedName>
        <fullName evidence="2">PH domain-containing protein</fullName>
    </submittedName>
</protein>
<keyword evidence="1" id="KW-1133">Transmembrane helix</keyword>